<dbReference type="HAMAP" id="MF_00599">
    <property type="entry name" value="FtsB"/>
    <property type="match status" value="1"/>
</dbReference>
<keyword evidence="3 7" id="KW-0812">Transmembrane</keyword>
<evidence type="ECO:0000256" key="1">
    <source>
        <dbReference type="ARBA" id="ARBA00022475"/>
    </source>
</evidence>
<evidence type="ECO:0000256" key="5">
    <source>
        <dbReference type="ARBA" id="ARBA00023136"/>
    </source>
</evidence>
<comment type="function">
    <text evidence="7">Essential cell division protein. May link together the upstream cell division proteins, which are predominantly cytoplasmic, with the downstream cell division proteins, which are predominantly periplasmic.</text>
</comment>
<dbReference type="InterPro" id="IPR007060">
    <property type="entry name" value="FtsL/DivIC"/>
</dbReference>
<keyword evidence="9" id="KW-1185">Reference proteome</keyword>
<sequence length="91" mass="10556">MRIIQILLLALVAFLQYRYWLGENGYADKQRLTKEVIELQQQLDEQRAINDQLNARVIDLKSGNDAIEELARQELGLVKPDEVYIVINEAD</sequence>
<comment type="similarity">
    <text evidence="7">Belongs to the FtsB family.</text>
</comment>
<keyword evidence="7" id="KW-0997">Cell inner membrane</keyword>
<keyword evidence="7" id="KW-0175">Coiled coil</keyword>
<evidence type="ECO:0000256" key="3">
    <source>
        <dbReference type="ARBA" id="ARBA00022692"/>
    </source>
</evidence>
<proteinExistence type="inferred from homology"/>
<accession>A0A5C8Z9K3</accession>
<feature type="coiled-coil region" evidence="7">
    <location>
        <begin position="29"/>
        <end position="56"/>
    </location>
</feature>
<dbReference type="RefSeq" id="WP_147713463.1">
    <property type="nucleotide sequence ID" value="NZ_VKAD01000001.1"/>
</dbReference>
<dbReference type="AlphaFoldDB" id="A0A5C8Z9K3"/>
<dbReference type="GO" id="GO:0030428">
    <property type="term" value="C:cell septum"/>
    <property type="evidence" value="ECO:0007669"/>
    <property type="project" value="TreeGrafter"/>
</dbReference>
<feature type="topological domain" description="Periplasmic" evidence="7">
    <location>
        <begin position="22"/>
        <end position="91"/>
    </location>
</feature>
<dbReference type="EMBL" id="VKAD01000001">
    <property type="protein sequence ID" value="TXR54064.1"/>
    <property type="molecule type" value="Genomic_DNA"/>
</dbReference>
<dbReference type="PANTHER" id="PTHR37485">
    <property type="entry name" value="CELL DIVISION PROTEIN FTSB"/>
    <property type="match status" value="1"/>
</dbReference>
<comment type="caution">
    <text evidence="8">The sequence shown here is derived from an EMBL/GenBank/DDBJ whole genome shotgun (WGS) entry which is preliminary data.</text>
</comment>
<dbReference type="GO" id="GO:0043093">
    <property type="term" value="P:FtsZ-dependent cytokinesis"/>
    <property type="evidence" value="ECO:0007669"/>
    <property type="project" value="UniProtKB-UniRule"/>
</dbReference>
<dbReference type="GO" id="GO:0005886">
    <property type="term" value="C:plasma membrane"/>
    <property type="evidence" value="ECO:0007669"/>
    <property type="project" value="UniProtKB-SubCell"/>
</dbReference>
<feature type="topological domain" description="Cytoplasmic" evidence="7">
    <location>
        <begin position="1"/>
        <end position="3"/>
    </location>
</feature>
<evidence type="ECO:0000256" key="2">
    <source>
        <dbReference type="ARBA" id="ARBA00022618"/>
    </source>
</evidence>
<name>A0A5C8Z9K3_9GAMM</name>
<dbReference type="InterPro" id="IPR023081">
    <property type="entry name" value="Cell_div_FtsB"/>
</dbReference>
<keyword evidence="5 7" id="KW-0472">Membrane</keyword>
<dbReference type="GO" id="GO:0032153">
    <property type="term" value="C:cell division site"/>
    <property type="evidence" value="ECO:0007669"/>
    <property type="project" value="UniProtKB-UniRule"/>
</dbReference>
<comment type="subunit">
    <text evidence="7">Part of a complex composed of FtsB, FtsL and FtsQ.</text>
</comment>
<dbReference type="Proteomes" id="UP000321764">
    <property type="component" value="Unassembled WGS sequence"/>
</dbReference>
<keyword evidence="2 7" id="KW-0132">Cell division</keyword>
<dbReference type="PANTHER" id="PTHR37485:SF1">
    <property type="entry name" value="CELL DIVISION PROTEIN FTSB"/>
    <property type="match status" value="1"/>
</dbReference>
<dbReference type="Pfam" id="PF04977">
    <property type="entry name" value="DivIC"/>
    <property type="match status" value="1"/>
</dbReference>
<dbReference type="OrthoDB" id="7061211at2"/>
<evidence type="ECO:0000256" key="4">
    <source>
        <dbReference type="ARBA" id="ARBA00022989"/>
    </source>
</evidence>
<evidence type="ECO:0000313" key="8">
    <source>
        <dbReference type="EMBL" id="TXR54064.1"/>
    </source>
</evidence>
<keyword evidence="4 7" id="KW-1133">Transmembrane helix</keyword>
<organism evidence="8 9">
    <name type="scientific">Reinekea thalattae</name>
    <dbReference type="NCBI Taxonomy" id="2593301"/>
    <lineage>
        <taxon>Bacteria</taxon>
        <taxon>Pseudomonadati</taxon>
        <taxon>Pseudomonadota</taxon>
        <taxon>Gammaproteobacteria</taxon>
        <taxon>Oceanospirillales</taxon>
        <taxon>Saccharospirillaceae</taxon>
        <taxon>Reinekea</taxon>
    </lineage>
</organism>
<evidence type="ECO:0000256" key="7">
    <source>
        <dbReference type="HAMAP-Rule" id="MF_00599"/>
    </source>
</evidence>
<keyword evidence="1 7" id="KW-1003">Cell membrane</keyword>
<evidence type="ECO:0000256" key="6">
    <source>
        <dbReference type="ARBA" id="ARBA00023306"/>
    </source>
</evidence>
<reference evidence="8 9" key="1">
    <citation type="submission" date="2019-07" db="EMBL/GenBank/DDBJ databases">
        <title>Reinekea sp. strain SSH23 genome sequencing and assembly.</title>
        <authorList>
            <person name="Kim I."/>
        </authorList>
    </citation>
    <scope>NUCLEOTIDE SEQUENCE [LARGE SCALE GENOMIC DNA]</scope>
    <source>
        <strain evidence="8 9">SSH23</strain>
    </source>
</reference>
<keyword evidence="6 7" id="KW-0131">Cell cycle</keyword>
<gene>
    <name evidence="7" type="primary">ftsB</name>
    <name evidence="8" type="ORF">FME95_05875</name>
</gene>
<evidence type="ECO:0000313" key="9">
    <source>
        <dbReference type="Proteomes" id="UP000321764"/>
    </source>
</evidence>
<protein>
    <recommendedName>
        <fullName evidence="7">Cell division protein FtsB</fullName>
    </recommendedName>
</protein>
<comment type="subcellular location">
    <subcellularLocation>
        <location evidence="7">Cell inner membrane</location>
        <topology evidence="7">Single-pass type II membrane protein</topology>
    </subcellularLocation>
    <text evidence="7">Localizes to the division septum.</text>
</comment>